<name>A0A3R7Z8W1_APHAT</name>
<dbReference type="EMBL" id="MZMZ02003226">
    <property type="protein sequence ID" value="RQM22296.1"/>
    <property type="molecule type" value="Genomic_DNA"/>
</dbReference>
<protein>
    <submittedName>
        <fullName evidence="1">Uncharacterized protein</fullName>
    </submittedName>
</protein>
<keyword evidence="2" id="KW-1185">Reference proteome</keyword>
<proteinExistence type="predicted"/>
<accession>A0A3R7Z8W1</accession>
<evidence type="ECO:0000313" key="1">
    <source>
        <dbReference type="EMBL" id="RQM22296.1"/>
    </source>
</evidence>
<organism evidence="1 2">
    <name type="scientific">Aphanomyces astaci</name>
    <name type="common">Crayfish plague agent</name>
    <dbReference type="NCBI Taxonomy" id="112090"/>
    <lineage>
        <taxon>Eukaryota</taxon>
        <taxon>Sar</taxon>
        <taxon>Stramenopiles</taxon>
        <taxon>Oomycota</taxon>
        <taxon>Saprolegniomycetes</taxon>
        <taxon>Saprolegniales</taxon>
        <taxon>Verrucalvaceae</taxon>
        <taxon>Aphanomyces</taxon>
    </lineage>
</organism>
<evidence type="ECO:0000313" key="2">
    <source>
        <dbReference type="Proteomes" id="UP000284702"/>
    </source>
</evidence>
<dbReference type="AlphaFoldDB" id="A0A3R7Z8W1"/>
<reference evidence="1" key="1">
    <citation type="submission" date="2018-07" db="EMBL/GenBank/DDBJ databases">
        <title>Annotation of Aphanomyces astaci genome assembly.</title>
        <authorList>
            <person name="Studholme D.J."/>
        </authorList>
    </citation>
    <scope>NUCLEOTIDE SEQUENCE [LARGE SCALE GENOMIC DNA]</scope>
    <source>
        <strain evidence="1">Pc</strain>
    </source>
</reference>
<dbReference type="Proteomes" id="UP000284702">
    <property type="component" value="Unassembled WGS sequence"/>
</dbReference>
<comment type="caution">
    <text evidence="1">The sequence shown here is derived from an EMBL/GenBank/DDBJ whole genome shotgun (WGS) entry which is preliminary data.</text>
</comment>
<gene>
    <name evidence="1" type="ORF">B5M09_013823</name>
</gene>
<sequence length="85" mass="10260">MLTLMKDVRRDVHILTSMRIINSMKTHYNDWLLQYQANKPDPYKSLLHLFQSFAHRHRFSQRVDCHSKLPAVDMVQIRDNFVSKF</sequence>